<comment type="similarity">
    <text evidence="6">Belongs to the peptidase M48 family.</text>
</comment>
<dbReference type="Proteomes" id="UP001302429">
    <property type="component" value="Chromosome"/>
</dbReference>
<name>A0AA97F686_9SPHN</name>
<dbReference type="GO" id="GO:0046872">
    <property type="term" value="F:metal ion binding"/>
    <property type="evidence" value="ECO:0007669"/>
    <property type="project" value="UniProtKB-KW"/>
</dbReference>
<evidence type="ECO:0000256" key="5">
    <source>
        <dbReference type="ARBA" id="ARBA00023049"/>
    </source>
</evidence>
<evidence type="ECO:0000313" key="9">
    <source>
        <dbReference type="EMBL" id="WOE74713.1"/>
    </source>
</evidence>
<feature type="compositionally biased region" description="Basic residues" evidence="7">
    <location>
        <begin position="254"/>
        <end position="263"/>
    </location>
</feature>
<gene>
    <name evidence="9" type="ORF">RB602_12790</name>
</gene>
<accession>A0AA97F686</accession>
<dbReference type="InterPro" id="IPR051156">
    <property type="entry name" value="Mito/Outer_Membr_Metalloprot"/>
</dbReference>
<reference evidence="9 10" key="1">
    <citation type="submission" date="2023-10" db="EMBL/GenBank/DDBJ databases">
        <title>Complete genome sequence of a Sphingomonadaceae bacterium.</title>
        <authorList>
            <person name="Yan C."/>
        </authorList>
    </citation>
    <scope>NUCLEOTIDE SEQUENCE [LARGE SCALE GENOMIC DNA]</scope>
    <source>
        <strain evidence="9 10">SCSIO 66989</strain>
    </source>
</reference>
<organism evidence="9 10">
    <name type="scientific">Alterisphingorhabdus coralli</name>
    <dbReference type="NCBI Taxonomy" id="3071408"/>
    <lineage>
        <taxon>Bacteria</taxon>
        <taxon>Pseudomonadati</taxon>
        <taxon>Pseudomonadota</taxon>
        <taxon>Alphaproteobacteria</taxon>
        <taxon>Sphingomonadales</taxon>
        <taxon>Sphingomonadaceae</taxon>
        <taxon>Alterisphingorhabdus (ex Yan et al. 2024)</taxon>
    </lineage>
</organism>
<dbReference type="GO" id="GO:0004222">
    <property type="term" value="F:metalloendopeptidase activity"/>
    <property type="evidence" value="ECO:0007669"/>
    <property type="project" value="InterPro"/>
</dbReference>
<proteinExistence type="inferred from homology"/>
<dbReference type="PANTHER" id="PTHR22726:SF8">
    <property type="entry name" value="METALLOPROTEASE YCAL"/>
    <property type="match status" value="1"/>
</dbReference>
<dbReference type="Gene3D" id="3.30.2010.10">
    <property type="entry name" value="Metalloproteases ('zincins'), catalytic domain"/>
    <property type="match status" value="1"/>
</dbReference>
<sequence>MSDNLPQDETILLTRRKMMFLAALAGGVSATAPLYAQFNLGRKLDAAKKVIDAASYNDEEMKVFFDQMSEDMDSKNPVASMDDPYGKRIANLSQGLQTYDGLDLDIKAYLVEDVNAFAMANGTIRVFAGLMDQFTDDEVRYVIGHEIGHVKRGHTKKRMQGALQKEAAFGVASAAGGKVSQIANSQLGALFGNVISAQHSQKHERQADDYAMQFMTDNSYDRQACVTALEKLAGMSGGSSGPQWLSTHPSPSSRAKRMRKQLS</sequence>
<dbReference type="EMBL" id="CP136594">
    <property type="protein sequence ID" value="WOE74713.1"/>
    <property type="molecule type" value="Genomic_DNA"/>
</dbReference>
<dbReference type="AlphaFoldDB" id="A0AA97F686"/>
<evidence type="ECO:0000256" key="6">
    <source>
        <dbReference type="RuleBase" id="RU003983"/>
    </source>
</evidence>
<evidence type="ECO:0000259" key="8">
    <source>
        <dbReference type="Pfam" id="PF01435"/>
    </source>
</evidence>
<keyword evidence="4 6" id="KW-0862">Zinc</keyword>
<keyword evidence="1 6" id="KW-0645">Protease</keyword>
<dbReference type="GO" id="GO:0051603">
    <property type="term" value="P:proteolysis involved in protein catabolic process"/>
    <property type="evidence" value="ECO:0007669"/>
    <property type="project" value="TreeGrafter"/>
</dbReference>
<feature type="region of interest" description="Disordered" evidence="7">
    <location>
        <begin position="236"/>
        <end position="263"/>
    </location>
</feature>
<dbReference type="KEGG" id="acoa:RB602_12790"/>
<dbReference type="PANTHER" id="PTHR22726">
    <property type="entry name" value="METALLOENDOPEPTIDASE OMA1"/>
    <property type="match status" value="1"/>
</dbReference>
<evidence type="ECO:0000256" key="2">
    <source>
        <dbReference type="ARBA" id="ARBA00022723"/>
    </source>
</evidence>
<feature type="domain" description="Peptidase M48" evidence="8">
    <location>
        <begin position="112"/>
        <end position="260"/>
    </location>
</feature>
<feature type="compositionally biased region" description="Polar residues" evidence="7">
    <location>
        <begin position="241"/>
        <end position="253"/>
    </location>
</feature>
<dbReference type="EC" id="3.4.-.-" evidence="9"/>
<keyword evidence="2" id="KW-0479">Metal-binding</keyword>
<dbReference type="RefSeq" id="WP_317080983.1">
    <property type="nucleotide sequence ID" value="NZ_CP136594.1"/>
</dbReference>
<dbReference type="Pfam" id="PF01435">
    <property type="entry name" value="Peptidase_M48"/>
    <property type="match status" value="1"/>
</dbReference>
<evidence type="ECO:0000256" key="1">
    <source>
        <dbReference type="ARBA" id="ARBA00022670"/>
    </source>
</evidence>
<keyword evidence="10" id="KW-1185">Reference proteome</keyword>
<keyword evidence="5 6" id="KW-0482">Metalloprotease</keyword>
<dbReference type="GO" id="GO:0016020">
    <property type="term" value="C:membrane"/>
    <property type="evidence" value="ECO:0007669"/>
    <property type="project" value="TreeGrafter"/>
</dbReference>
<protein>
    <submittedName>
        <fullName evidence="9">M48 family metallopeptidase</fullName>
        <ecNumber evidence="9">3.4.-.-</ecNumber>
    </submittedName>
</protein>
<comment type="cofactor">
    <cofactor evidence="6">
        <name>Zn(2+)</name>
        <dbReference type="ChEBI" id="CHEBI:29105"/>
    </cofactor>
    <text evidence="6">Binds 1 zinc ion per subunit.</text>
</comment>
<evidence type="ECO:0000256" key="4">
    <source>
        <dbReference type="ARBA" id="ARBA00022833"/>
    </source>
</evidence>
<evidence type="ECO:0000313" key="10">
    <source>
        <dbReference type="Proteomes" id="UP001302429"/>
    </source>
</evidence>
<keyword evidence="3 6" id="KW-0378">Hydrolase</keyword>
<dbReference type="CDD" id="cd07334">
    <property type="entry name" value="M48C_loiP_like"/>
    <property type="match status" value="1"/>
</dbReference>
<evidence type="ECO:0000256" key="7">
    <source>
        <dbReference type="SAM" id="MobiDB-lite"/>
    </source>
</evidence>
<evidence type="ECO:0000256" key="3">
    <source>
        <dbReference type="ARBA" id="ARBA00022801"/>
    </source>
</evidence>
<dbReference type="InterPro" id="IPR001915">
    <property type="entry name" value="Peptidase_M48"/>
</dbReference>